<gene>
    <name evidence="4" type="ordered locus">Sterm_2186</name>
</gene>
<dbReference type="GO" id="GO:0003824">
    <property type="term" value="F:catalytic activity"/>
    <property type="evidence" value="ECO:0007669"/>
    <property type="project" value="InterPro"/>
</dbReference>
<dbReference type="Pfam" id="PF01035">
    <property type="entry name" value="DNA_binding_1"/>
    <property type="match status" value="1"/>
</dbReference>
<dbReference type="KEGG" id="str:Sterm_2186"/>
<dbReference type="InterPro" id="IPR036388">
    <property type="entry name" value="WH-like_DNA-bd_sf"/>
</dbReference>
<reference evidence="5" key="1">
    <citation type="submission" date="2009-09" db="EMBL/GenBank/DDBJ databases">
        <title>The complete chromosome of Sebaldella termitidis ATCC 33386.</title>
        <authorList>
            <consortium name="US DOE Joint Genome Institute (JGI-PGF)"/>
            <person name="Lucas S."/>
            <person name="Copeland A."/>
            <person name="Lapidus A."/>
            <person name="Glavina del Rio T."/>
            <person name="Dalin E."/>
            <person name="Tice H."/>
            <person name="Bruce D."/>
            <person name="Goodwin L."/>
            <person name="Pitluck S."/>
            <person name="Kyrpides N."/>
            <person name="Mavromatis K."/>
            <person name="Ivanova N."/>
            <person name="Mikhailova N."/>
            <person name="Sims D."/>
            <person name="Meincke L."/>
            <person name="Brettin T."/>
            <person name="Detter J.C."/>
            <person name="Han C."/>
            <person name="Larimer F."/>
            <person name="Land M."/>
            <person name="Hauser L."/>
            <person name="Markowitz V."/>
            <person name="Cheng J.F."/>
            <person name="Hugenholtz P."/>
            <person name="Woyke T."/>
            <person name="Wu D."/>
            <person name="Eisen J.A."/>
        </authorList>
    </citation>
    <scope>NUCLEOTIDE SEQUENCE [LARGE SCALE GENOMIC DNA]</scope>
    <source>
        <strain evidence="5">ATCC 33386 / NCTC 11300</strain>
    </source>
</reference>
<evidence type="ECO:0000313" key="5">
    <source>
        <dbReference type="Proteomes" id="UP000000845"/>
    </source>
</evidence>
<accession>D1AKC4</accession>
<dbReference type="SUPFAM" id="SSF46767">
    <property type="entry name" value="Methylated DNA-protein cysteine methyltransferase, C-terminal domain"/>
    <property type="match status" value="1"/>
</dbReference>
<dbReference type="Proteomes" id="UP000000845">
    <property type="component" value="Chromosome"/>
</dbReference>
<name>D1AKC4_SEBTE</name>
<evidence type="ECO:0000256" key="1">
    <source>
        <dbReference type="ARBA" id="ARBA00022763"/>
    </source>
</evidence>
<organism evidence="4 5">
    <name type="scientific">Sebaldella termitidis (strain ATCC 33386 / NCTC 11300)</name>
    <dbReference type="NCBI Taxonomy" id="526218"/>
    <lineage>
        <taxon>Bacteria</taxon>
        <taxon>Fusobacteriati</taxon>
        <taxon>Fusobacteriota</taxon>
        <taxon>Fusobacteriia</taxon>
        <taxon>Fusobacteriales</taxon>
        <taxon>Leptotrichiaceae</taxon>
        <taxon>Sebaldella</taxon>
    </lineage>
</organism>
<dbReference type="STRING" id="526218.Sterm_2186"/>
<feature type="region of interest" description="Disordered" evidence="2">
    <location>
        <begin position="94"/>
        <end position="113"/>
    </location>
</feature>
<dbReference type="eggNOG" id="COG3695">
    <property type="taxonomic scope" value="Bacteria"/>
</dbReference>
<reference evidence="4 5" key="2">
    <citation type="journal article" date="2010" name="Stand. Genomic Sci.">
        <title>Complete genome sequence of Sebaldella termitidis type strain (NCTC 11300).</title>
        <authorList>
            <person name="Harmon-Smith M."/>
            <person name="Celia L."/>
            <person name="Chertkov O."/>
            <person name="Lapidus A."/>
            <person name="Copeland A."/>
            <person name="Glavina Del Rio T."/>
            <person name="Nolan M."/>
            <person name="Lucas S."/>
            <person name="Tice H."/>
            <person name="Cheng J.F."/>
            <person name="Han C."/>
            <person name="Detter J.C."/>
            <person name="Bruce D."/>
            <person name="Goodwin L."/>
            <person name="Pitluck S."/>
            <person name="Pati A."/>
            <person name="Liolios K."/>
            <person name="Ivanova N."/>
            <person name="Mavromatis K."/>
            <person name="Mikhailova N."/>
            <person name="Chen A."/>
            <person name="Palaniappan K."/>
            <person name="Land M."/>
            <person name="Hauser L."/>
            <person name="Chang Y.J."/>
            <person name="Jeffries C.D."/>
            <person name="Brettin T."/>
            <person name="Goker M."/>
            <person name="Beck B."/>
            <person name="Bristow J."/>
            <person name="Eisen J.A."/>
            <person name="Markowitz V."/>
            <person name="Hugenholtz P."/>
            <person name="Kyrpides N.C."/>
            <person name="Klenk H.P."/>
            <person name="Chen F."/>
        </authorList>
    </citation>
    <scope>NUCLEOTIDE SEQUENCE [LARGE SCALE GENOMIC DNA]</scope>
    <source>
        <strain evidence="5">ATCC 33386 / NCTC 11300</strain>
    </source>
</reference>
<evidence type="ECO:0000259" key="3">
    <source>
        <dbReference type="Pfam" id="PF01035"/>
    </source>
</evidence>
<dbReference type="InterPro" id="IPR036217">
    <property type="entry name" value="MethylDNA_cys_MeTrfase_DNAb"/>
</dbReference>
<dbReference type="HOGENOM" id="CLU_000445_52_5_0"/>
<dbReference type="RefSeq" id="WP_012861634.1">
    <property type="nucleotide sequence ID" value="NC_013517.1"/>
</dbReference>
<dbReference type="EMBL" id="CP001739">
    <property type="protein sequence ID" value="ACZ09040.1"/>
    <property type="molecule type" value="Genomic_DNA"/>
</dbReference>
<dbReference type="CDD" id="cd06445">
    <property type="entry name" value="ATase"/>
    <property type="match status" value="1"/>
</dbReference>
<dbReference type="GO" id="GO:0006281">
    <property type="term" value="P:DNA repair"/>
    <property type="evidence" value="ECO:0007669"/>
    <property type="project" value="InterPro"/>
</dbReference>
<evidence type="ECO:0000313" key="4">
    <source>
        <dbReference type="EMBL" id="ACZ09040.1"/>
    </source>
</evidence>
<evidence type="ECO:0000256" key="2">
    <source>
        <dbReference type="SAM" id="MobiDB-lite"/>
    </source>
</evidence>
<feature type="domain" description="Methylated-DNA-[protein]-cysteine S-methyltransferase DNA binding" evidence="3">
    <location>
        <begin position="4"/>
        <end position="83"/>
    </location>
</feature>
<dbReference type="PANTHER" id="PTHR42942:SF1">
    <property type="entry name" value="ALKYLTRANSFERASE-LIKE PROTEIN 1"/>
    <property type="match status" value="1"/>
</dbReference>
<protein>
    <submittedName>
        <fullName evidence="4">Methylated-DNA-(Protein)-cysteine S-methyltransferase DNA binding protein</fullName>
    </submittedName>
</protein>
<sequence>MNDYTKKVIKIIKSIPSGKTMSYGDIAKTAGKNRGAREVSRILHSCSEKYGLPWHRVINSQGKISLSGEAGQFQREMLEQEGIRFDKNGKINEVYINKGRDSNANKERRKKRS</sequence>
<dbReference type="InterPro" id="IPR014048">
    <property type="entry name" value="MethylDNA_cys_MeTrfase_DNA-bd"/>
</dbReference>
<dbReference type="PANTHER" id="PTHR42942">
    <property type="entry name" value="6-O-METHYLGUANINE DNA METHYLTRANSFERASE"/>
    <property type="match status" value="1"/>
</dbReference>
<dbReference type="AlphaFoldDB" id="D1AKC4"/>
<keyword evidence="1" id="KW-0227">DNA damage</keyword>
<keyword evidence="5" id="KW-1185">Reference proteome</keyword>
<proteinExistence type="predicted"/>
<dbReference type="InterPro" id="IPR052520">
    <property type="entry name" value="ATL_DNA_repair"/>
</dbReference>
<dbReference type="Gene3D" id="1.10.10.10">
    <property type="entry name" value="Winged helix-like DNA-binding domain superfamily/Winged helix DNA-binding domain"/>
    <property type="match status" value="1"/>
</dbReference>